<feature type="transmembrane region" description="Helical" evidence="1">
    <location>
        <begin position="159"/>
        <end position="187"/>
    </location>
</feature>
<keyword evidence="1" id="KW-1133">Transmembrane helix</keyword>
<dbReference type="InterPro" id="IPR011733">
    <property type="entry name" value="CHP02185_IM"/>
</dbReference>
<comment type="caution">
    <text evidence="2">The sequence shown here is derived from an EMBL/GenBank/DDBJ whole genome shotgun (WGS) entry which is preliminary data.</text>
</comment>
<dbReference type="NCBIfam" id="TIGR02185">
    <property type="entry name" value="Trep_Strep"/>
    <property type="match status" value="1"/>
</dbReference>
<feature type="transmembrane region" description="Helical" evidence="1">
    <location>
        <begin position="41"/>
        <end position="61"/>
    </location>
</feature>
<dbReference type="eggNOG" id="ENOG502Z948">
    <property type="taxonomic scope" value="Bacteria"/>
</dbReference>
<evidence type="ECO:0000313" key="3">
    <source>
        <dbReference type="Proteomes" id="UP000029585"/>
    </source>
</evidence>
<evidence type="ECO:0008006" key="4">
    <source>
        <dbReference type="Google" id="ProtNLM"/>
    </source>
</evidence>
<evidence type="ECO:0000313" key="2">
    <source>
        <dbReference type="EMBL" id="KGF55551.1"/>
    </source>
</evidence>
<dbReference type="HOGENOM" id="CLU_093450_1_0_9"/>
<name>A0A096B938_FLAPL</name>
<feature type="transmembrane region" description="Helical" evidence="1">
    <location>
        <begin position="116"/>
        <end position="139"/>
    </location>
</feature>
<organism evidence="2 3">
    <name type="scientific">Flavonifractor plautii 1_3_50AFAA</name>
    <dbReference type="NCBI Taxonomy" id="742738"/>
    <lineage>
        <taxon>Bacteria</taxon>
        <taxon>Bacillati</taxon>
        <taxon>Bacillota</taxon>
        <taxon>Clostridia</taxon>
        <taxon>Eubacteriales</taxon>
        <taxon>Oscillospiraceae</taxon>
        <taxon>Flavonifractor</taxon>
    </lineage>
</organism>
<dbReference type="RefSeq" id="WP_044940906.1">
    <property type="nucleotide sequence ID" value="NZ_KN174163.1"/>
</dbReference>
<dbReference type="Pfam" id="PF09605">
    <property type="entry name" value="Trep_Strep"/>
    <property type="match status" value="1"/>
</dbReference>
<feature type="transmembrane region" description="Helical" evidence="1">
    <location>
        <begin position="90"/>
        <end position="109"/>
    </location>
</feature>
<feature type="transmembrane region" description="Helical" evidence="1">
    <location>
        <begin position="15"/>
        <end position="35"/>
    </location>
</feature>
<gene>
    <name evidence="2" type="ORF">HMPREF9460_01864</name>
</gene>
<proteinExistence type="predicted"/>
<dbReference type="EMBL" id="ADLO01000056">
    <property type="protein sequence ID" value="KGF55551.1"/>
    <property type="molecule type" value="Genomic_DNA"/>
</dbReference>
<accession>A0A096B938</accession>
<sequence>MSEPVKGRGMSGKDVITVGIFSAIYFVINFAFMLLGGLHPLLWILMPGFIALFTGIPYLMMCAKVQKVGSVLLMGLITGLIYYVTGQFTIVILVSFVLACGLAEITRVITHYRSMAGNLVSFVLFSVGMVGSPLPIWLMREDFLRQITEQGMPADYVNTLAALSSNGMLIVLFLAPVVGAVIGGILARAMFRKHFEKAGLV</sequence>
<dbReference type="AlphaFoldDB" id="A0A096B938"/>
<evidence type="ECO:0000256" key="1">
    <source>
        <dbReference type="SAM" id="Phobius"/>
    </source>
</evidence>
<dbReference type="PATRIC" id="fig|742738.3.peg.1916"/>
<protein>
    <recommendedName>
        <fullName evidence="4">Trep_Strep domain-containing protein</fullName>
    </recommendedName>
</protein>
<keyword evidence="1" id="KW-0812">Transmembrane</keyword>
<dbReference type="Proteomes" id="UP000029585">
    <property type="component" value="Unassembled WGS sequence"/>
</dbReference>
<keyword evidence="1" id="KW-0472">Membrane</keyword>
<keyword evidence="3" id="KW-1185">Reference proteome</keyword>
<reference evidence="2 3" key="1">
    <citation type="submission" date="2011-08" db="EMBL/GenBank/DDBJ databases">
        <title>The Genome Sequence of Clostridium orbiscindens 1_3_50AFAA.</title>
        <authorList>
            <consortium name="The Broad Institute Genome Sequencing Platform"/>
            <person name="Earl A."/>
            <person name="Ward D."/>
            <person name="Feldgarden M."/>
            <person name="Gevers D."/>
            <person name="Daigneault M."/>
            <person name="Strauss J."/>
            <person name="Allen-Vercoe E."/>
            <person name="Young S.K."/>
            <person name="Zeng Q."/>
            <person name="Gargeya S."/>
            <person name="Fitzgerald M."/>
            <person name="Haas B."/>
            <person name="Abouelleil A."/>
            <person name="Alvarado L."/>
            <person name="Arachchi H.M."/>
            <person name="Berlin A."/>
            <person name="Brown A."/>
            <person name="Chapman S.B."/>
            <person name="Chen Z."/>
            <person name="Dunbar C."/>
            <person name="Freedman E."/>
            <person name="Gearin G."/>
            <person name="Gellesch M."/>
            <person name="Goldberg J."/>
            <person name="Griggs A."/>
            <person name="Gujja S."/>
            <person name="Heiman D."/>
            <person name="Howarth C."/>
            <person name="Larson L."/>
            <person name="Lui A."/>
            <person name="MacDonald P.J.P."/>
            <person name="Montmayeur A."/>
            <person name="Murphy C."/>
            <person name="Neiman D."/>
            <person name="Pearson M."/>
            <person name="Priest M."/>
            <person name="Roberts A."/>
            <person name="Saif S."/>
            <person name="Shea T."/>
            <person name="Shenoy N."/>
            <person name="Sisk P."/>
            <person name="Stolte C."/>
            <person name="Sykes S."/>
            <person name="Wortman J."/>
            <person name="Nusbaum C."/>
            <person name="Birren B."/>
        </authorList>
    </citation>
    <scope>NUCLEOTIDE SEQUENCE [LARGE SCALE GENOMIC DNA]</scope>
    <source>
        <strain evidence="2 3">1_3_50AFAA</strain>
    </source>
</reference>